<evidence type="ECO:0000256" key="2">
    <source>
        <dbReference type="ARBA" id="ARBA00022723"/>
    </source>
</evidence>
<dbReference type="Pfam" id="PF10497">
    <property type="entry name" value="zf-4CXXC_R1"/>
    <property type="match status" value="1"/>
</dbReference>
<reference evidence="9" key="1">
    <citation type="journal article" date="2020" name="Fungal Divers.">
        <title>Resolving the Mortierellaceae phylogeny through synthesis of multi-gene phylogenetics and phylogenomics.</title>
        <authorList>
            <person name="Vandepol N."/>
            <person name="Liber J."/>
            <person name="Desiro A."/>
            <person name="Na H."/>
            <person name="Kennedy M."/>
            <person name="Barry K."/>
            <person name="Grigoriev I.V."/>
            <person name="Miller A.N."/>
            <person name="O'Donnell K."/>
            <person name="Stajich J.E."/>
            <person name="Bonito G."/>
        </authorList>
    </citation>
    <scope>NUCLEOTIDE SEQUENCE</scope>
    <source>
        <strain evidence="9">BC1065</strain>
    </source>
</reference>
<dbReference type="EMBL" id="JAAAJB010000132">
    <property type="protein sequence ID" value="KAG0264722.1"/>
    <property type="molecule type" value="Genomic_DNA"/>
</dbReference>
<dbReference type="PROSITE" id="PS51184">
    <property type="entry name" value="JMJC"/>
    <property type="match status" value="1"/>
</dbReference>
<evidence type="ECO:0000256" key="5">
    <source>
        <dbReference type="ARBA" id="ARBA00023015"/>
    </source>
</evidence>
<organism evidence="9 10">
    <name type="scientific">Actinomortierella ambigua</name>
    <dbReference type="NCBI Taxonomy" id="1343610"/>
    <lineage>
        <taxon>Eukaryota</taxon>
        <taxon>Fungi</taxon>
        <taxon>Fungi incertae sedis</taxon>
        <taxon>Mucoromycota</taxon>
        <taxon>Mortierellomycotina</taxon>
        <taxon>Mortierellomycetes</taxon>
        <taxon>Mortierellales</taxon>
        <taxon>Mortierellaceae</taxon>
        <taxon>Actinomortierella</taxon>
    </lineage>
</organism>
<dbReference type="InterPro" id="IPR018866">
    <property type="entry name" value="Znf-4CXXC_R1"/>
</dbReference>
<name>A0A9P6QBJ2_9FUNG</name>
<evidence type="ECO:0000313" key="9">
    <source>
        <dbReference type="EMBL" id="KAG0264722.1"/>
    </source>
</evidence>
<dbReference type="InterPro" id="IPR003347">
    <property type="entry name" value="JmjC_dom"/>
</dbReference>
<proteinExistence type="predicted"/>
<dbReference type="SUPFAM" id="SSF51197">
    <property type="entry name" value="Clavaminate synthase-like"/>
    <property type="match status" value="1"/>
</dbReference>
<dbReference type="PROSITE" id="PS00518">
    <property type="entry name" value="ZF_RING_1"/>
    <property type="match status" value="1"/>
</dbReference>
<dbReference type="GO" id="GO:0008270">
    <property type="term" value="F:zinc ion binding"/>
    <property type="evidence" value="ECO:0007669"/>
    <property type="project" value="UniProtKB-KW"/>
</dbReference>
<comment type="caution">
    <text evidence="9">The sequence shown here is derived from an EMBL/GenBank/DDBJ whole genome shotgun (WGS) entry which is preliminary data.</text>
</comment>
<evidence type="ECO:0000259" key="8">
    <source>
        <dbReference type="PROSITE" id="PS51184"/>
    </source>
</evidence>
<evidence type="ECO:0000256" key="4">
    <source>
        <dbReference type="ARBA" id="ARBA00022833"/>
    </source>
</evidence>
<dbReference type="OrthoDB" id="298344at2759"/>
<dbReference type="Pfam" id="PF02373">
    <property type="entry name" value="JmjC"/>
    <property type="match status" value="1"/>
</dbReference>
<dbReference type="InterPro" id="IPR017907">
    <property type="entry name" value="Znf_RING_CS"/>
</dbReference>
<accession>A0A9P6QBJ2</accession>
<keyword evidence="7" id="KW-0539">Nucleus</keyword>
<evidence type="ECO:0000256" key="6">
    <source>
        <dbReference type="ARBA" id="ARBA00023163"/>
    </source>
</evidence>
<feature type="domain" description="JmjC" evidence="8">
    <location>
        <begin position="1"/>
        <end position="146"/>
    </location>
</feature>
<dbReference type="GO" id="GO:0005634">
    <property type="term" value="C:nucleus"/>
    <property type="evidence" value="ECO:0007669"/>
    <property type="project" value="UniProtKB-SubCell"/>
</dbReference>
<comment type="subcellular location">
    <subcellularLocation>
        <location evidence="1">Nucleus</location>
    </subcellularLocation>
</comment>
<dbReference type="Gene3D" id="2.60.120.650">
    <property type="entry name" value="Cupin"/>
    <property type="match status" value="1"/>
</dbReference>
<keyword evidence="4" id="KW-0862">Zinc</keyword>
<evidence type="ECO:0000256" key="1">
    <source>
        <dbReference type="ARBA" id="ARBA00004123"/>
    </source>
</evidence>
<keyword evidence="6" id="KW-0804">Transcription</keyword>
<evidence type="ECO:0000313" key="10">
    <source>
        <dbReference type="Proteomes" id="UP000807716"/>
    </source>
</evidence>
<gene>
    <name evidence="9" type="ORF">DFQ27_001063</name>
</gene>
<protein>
    <recommendedName>
        <fullName evidence="8">JmjC domain-containing protein</fullName>
    </recommendedName>
</protein>
<keyword evidence="2" id="KW-0479">Metal-binding</keyword>
<dbReference type="AlphaFoldDB" id="A0A9P6QBJ2"/>
<sequence length="470" mass="53157">MPAEMVAETLLLYLGIGGTWTPAHFDQCATLAHSLMLYADGKSETLGDTYALWFVVPPSHYAIAKAFWAHLGRNLHLENYFATLIELSKAKFPIYVIRQRVGDLVVLPPRAVHQVINVGGASIKFAWNRATAETLQLAVNNVIPMYRLICRPESYRVLLVVKYSLRCRLEVLLAFDTRLERARTPSRAAVAYALRLRNRWHRENFAKDYLILLRLYAYCLFHDAIMPGIIPDADHHQVAQPAQRANKEPTRCDFCQTDIWNLQFVCPLCPTNEYGHDMYLTCVGRGRTCGHPVSQLQLVEVFPTDERHLLLQHAAMAWNTSTKLARLRTVTYQVLDFQAPATARDPFSAASVAYLRHVGPTLQSQNVACHRCGVVDRNAVHMKCQSLGCLHVFCEECMYTCHGDQWSVVVADRATRWNCYVCKGECMCATCRAEAPVVRRGRRTASTPNFEWFASPGGFNRPAISDPPLE</sequence>
<keyword evidence="10" id="KW-1185">Reference proteome</keyword>
<dbReference type="SMART" id="SM00558">
    <property type="entry name" value="JmjC"/>
    <property type="match status" value="1"/>
</dbReference>
<evidence type="ECO:0000256" key="7">
    <source>
        <dbReference type="ARBA" id="ARBA00023242"/>
    </source>
</evidence>
<evidence type="ECO:0000256" key="3">
    <source>
        <dbReference type="ARBA" id="ARBA00022771"/>
    </source>
</evidence>
<keyword evidence="3" id="KW-0863">Zinc-finger</keyword>
<keyword evidence="5" id="KW-0805">Transcription regulation</keyword>
<dbReference type="Proteomes" id="UP000807716">
    <property type="component" value="Unassembled WGS sequence"/>
</dbReference>